<dbReference type="PROSITE" id="PS51782">
    <property type="entry name" value="LYSM"/>
    <property type="match status" value="1"/>
</dbReference>
<dbReference type="Gene3D" id="3.10.350.10">
    <property type="entry name" value="LysM domain"/>
    <property type="match status" value="1"/>
</dbReference>
<dbReference type="Pfam" id="PF04773">
    <property type="entry name" value="FecR"/>
    <property type="match status" value="1"/>
</dbReference>
<name>A0A843YW71_9BURK</name>
<gene>
    <name evidence="3" type="ORF">GEV47_16245</name>
</gene>
<dbReference type="Pfam" id="PF01476">
    <property type="entry name" value="LysM"/>
    <property type="match status" value="1"/>
</dbReference>
<sequence>MRSSSGSKTFRISPLKIAAFYTLLFAVTSFAKAAEPVVVNANTIDTTALLVTPSTISYRAKSGDTLMAIAERLTPNRSNWVALAKLNHIRNDRTIPIGTAIVIPVSLLHEDPSNAKIVTLSGTVNINAANGPALPAAVGTTLEEGARIETGNNSFVTLALSDASRIALPSNSQIKLTVLRVARYTNTPLTEVTLMQGRIESQVSSLKKNKGRFEVRSPLAVAGVRGTDFRVDFHNGEMATEVLSGGVAVALPQRPAALTLQPGQGNISDAHAVGKAVKLLPAPNFADYQAVQERPTLHFKLVPNNDARSFRAQVATDPQMQNILTEISSNSENLNIPGLADGSYFMRVTAVDKLGLQGIPRVDGFTLHARPEPPYPLQPKGKSRGTPVAFTWAEVADAQAYHLQVASDEHFSQPIIDEPAIPSTQFSTEKLALGHYFWRVATIADKDGKPNHGPFGDPQSLQLMSALQLPKLPDATDGPLSLSWPSEPGQKFVLDIARDAAFSTLYLTQELDTPEITVPRPPNGTYFIRIKAIDPDGYVSPYSTTQKIYFGSRWVTSDGSPLLNSGGITPAGY</sequence>
<evidence type="ECO:0000256" key="1">
    <source>
        <dbReference type="SAM" id="SignalP"/>
    </source>
</evidence>
<dbReference type="EMBL" id="WINI01000008">
    <property type="protein sequence ID" value="MQR02227.1"/>
    <property type="molecule type" value="Genomic_DNA"/>
</dbReference>
<dbReference type="SMART" id="SM00257">
    <property type="entry name" value="LysM"/>
    <property type="match status" value="1"/>
</dbReference>
<dbReference type="InterPro" id="IPR016930">
    <property type="entry name" value="UCP029644"/>
</dbReference>
<feature type="signal peptide" evidence="1">
    <location>
        <begin position="1"/>
        <end position="33"/>
    </location>
</feature>
<dbReference type="Gene3D" id="2.60.120.1440">
    <property type="match status" value="1"/>
</dbReference>
<evidence type="ECO:0000313" key="3">
    <source>
        <dbReference type="EMBL" id="MQR02227.1"/>
    </source>
</evidence>
<dbReference type="PIRSF" id="PIRSF029644">
    <property type="entry name" value="UCP029644"/>
    <property type="match status" value="1"/>
</dbReference>
<evidence type="ECO:0000313" key="4">
    <source>
        <dbReference type="Proteomes" id="UP000451565"/>
    </source>
</evidence>
<dbReference type="OrthoDB" id="9813091at2"/>
<organism evidence="3 4">
    <name type="scientific">Glaciimonas soli</name>
    <dbReference type="NCBI Taxonomy" id="2590999"/>
    <lineage>
        <taxon>Bacteria</taxon>
        <taxon>Pseudomonadati</taxon>
        <taxon>Pseudomonadota</taxon>
        <taxon>Betaproteobacteria</taxon>
        <taxon>Burkholderiales</taxon>
        <taxon>Oxalobacteraceae</taxon>
        <taxon>Glaciimonas</taxon>
    </lineage>
</organism>
<protein>
    <submittedName>
        <fullName evidence="3">LysM peptidoglycan-binding domain-containing protein</fullName>
    </submittedName>
</protein>
<comment type="caution">
    <text evidence="3">The sequence shown here is derived from an EMBL/GenBank/DDBJ whole genome shotgun (WGS) entry which is preliminary data.</text>
</comment>
<dbReference type="InterPro" id="IPR006860">
    <property type="entry name" value="FecR"/>
</dbReference>
<proteinExistence type="predicted"/>
<feature type="chain" id="PRO_5033060921" evidence="1">
    <location>
        <begin position="34"/>
        <end position="573"/>
    </location>
</feature>
<dbReference type="PANTHER" id="PTHR38731">
    <property type="entry name" value="LIPL45-RELATED LIPOPROTEIN-RELATED"/>
    <property type="match status" value="1"/>
</dbReference>
<evidence type="ECO:0000259" key="2">
    <source>
        <dbReference type="PROSITE" id="PS51782"/>
    </source>
</evidence>
<dbReference type="PANTHER" id="PTHR38731:SF1">
    <property type="entry name" value="FECR PROTEIN DOMAIN-CONTAINING PROTEIN"/>
    <property type="match status" value="1"/>
</dbReference>
<keyword evidence="4" id="KW-1185">Reference proteome</keyword>
<dbReference type="InterPro" id="IPR036779">
    <property type="entry name" value="LysM_dom_sf"/>
</dbReference>
<reference evidence="3 4" key="1">
    <citation type="submission" date="2019-10" db="EMBL/GenBank/DDBJ databases">
        <title>Glaciimonas soli sp. nov., a psychrophilic bacterium isolated from the forest soil of a high elevation mountain in Taiwan.</title>
        <authorList>
            <person name="Wang L.-T."/>
            <person name="Shieh W.Y."/>
        </authorList>
    </citation>
    <scope>NUCLEOTIDE SEQUENCE [LARGE SCALE GENOMIC DNA]</scope>
    <source>
        <strain evidence="3 4">GS1</strain>
    </source>
</reference>
<feature type="domain" description="LysM" evidence="2">
    <location>
        <begin position="56"/>
        <end position="103"/>
    </location>
</feature>
<dbReference type="SUPFAM" id="SSF54106">
    <property type="entry name" value="LysM domain"/>
    <property type="match status" value="1"/>
</dbReference>
<dbReference type="CDD" id="cd00118">
    <property type="entry name" value="LysM"/>
    <property type="match status" value="1"/>
</dbReference>
<dbReference type="Proteomes" id="UP000451565">
    <property type="component" value="Unassembled WGS sequence"/>
</dbReference>
<dbReference type="Gene3D" id="2.60.40.10">
    <property type="entry name" value="Immunoglobulins"/>
    <property type="match status" value="2"/>
</dbReference>
<accession>A0A843YW71</accession>
<dbReference type="InterPro" id="IPR018392">
    <property type="entry name" value="LysM"/>
</dbReference>
<dbReference type="RefSeq" id="WP_153235837.1">
    <property type="nucleotide sequence ID" value="NZ_WINI01000008.1"/>
</dbReference>
<keyword evidence="1" id="KW-0732">Signal</keyword>
<dbReference type="InterPro" id="IPR013783">
    <property type="entry name" value="Ig-like_fold"/>
</dbReference>
<dbReference type="AlphaFoldDB" id="A0A843YW71"/>